<keyword evidence="1" id="KW-0732">Signal</keyword>
<accession>A0ABW5L833</accession>
<sequence>MLKSYLILICLSVSFSGFAQHYQLDSVVHHINGVQVIATQKYDAENEKAELIRYKRQGANDIIQRSERIQVAYDDKGNELYRISSVWNPIRDTWDEEEKVEQEFNANNKVIQFSSYQKRNNQWIKVFENKRLYTQDSIIETDYDTKDDKFQPIQKSVSVINAFDKIKRHEAFLWNDKEQTWQPLTQTVNGYQKDTIIIGFETIEWKQNQWHKQEKVVYELGKDSIRTENYILYKGQNNSWMPVSKFEEELWPEQNKKKSSSYKWEDINSKWMIQTQVETYFNKQGKAQDILFSEVDTTNNQLMLQLEQIHLYDKEGRLTLFQDLSHSYDARTGTQSTVKFDKEGNVIQESAYDFDPENDTWNEKMTTEFVYDKSIDVYTAPATRKRHDLFDLNPYGYITNKSAVKQVKIYLYDQEKKVLSEEFEFFYSSLP</sequence>
<dbReference type="Gene3D" id="2.40.128.720">
    <property type="match status" value="1"/>
</dbReference>
<proteinExistence type="predicted"/>
<comment type="caution">
    <text evidence="2">The sequence shown here is derived from an EMBL/GenBank/DDBJ whole genome shotgun (WGS) entry which is preliminary data.</text>
</comment>
<evidence type="ECO:0008006" key="4">
    <source>
        <dbReference type="Google" id="ProtNLM"/>
    </source>
</evidence>
<feature type="chain" id="PRO_5046047832" description="YD repeat-containing protein" evidence="1">
    <location>
        <begin position="20"/>
        <end position="431"/>
    </location>
</feature>
<dbReference type="EMBL" id="JBHULD010000025">
    <property type="protein sequence ID" value="MFD2556695.1"/>
    <property type="molecule type" value="Genomic_DNA"/>
</dbReference>
<gene>
    <name evidence="2" type="ORF">ACFSQW_20070</name>
</gene>
<evidence type="ECO:0000313" key="2">
    <source>
        <dbReference type="EMBL" id="MFD2556695.1"/>
    </source>
</evidence>
<reference evidence="3" key="1">
    <citation type="journal article" date="2019" name="Int. J. Syst. Evol. Microbiol.">
        <title>The Global Catalogue of Microorganisms (GCM) 10K type strain sequencing project: providing services to taxonomists for standard genome sequencing and annotation.</title>
        <authorList>
            <consortium name="The Broad Institute Genomics Platform"/>
            <consortium name="The Broad Institute Genome Sequencing Center for Infectious Disease"/>
            <person name="Wu L."/>
            <person name="Ma J."/>
        </authorList>
    </citation>
    <scope>NUCLEOTIDE SEQUENCE [LARGE SCALE GENOMIC DNA]</scope>
    <source>
        <strain evidence="3">KCTC 52298</strain>
    </source>
</reference>
<keyword evidence="3" id="KW-1185">Reference proteome</keyword>
<feature type="signal peptide" evidence="1">
    <location>
        <begin position="1"/>
        <end position="19"/>
    </location>
</feature>
<name>A0ABW5L833_9SPHI</name>
<protein>
    <recommendedName>
        <fullName evidence="4">YD repeat-containing protein</fullName>
    </recommendedName>
</protein>
<evidence type="ECO:0000256" key="1">
    <source>
        <dbReference type="SAM" id="SignalP"/>
    </source>
</evidence>
<evidence type="ECO:0000313" key="3">
    <source>
        <dbReference type="Proteomes" id="UP001597440"/>
    </source>
</evidence>
<organism evidence="2 3">
    <name type="scientific">Sphingobacterium tabacisoli</name>
    <dbReference type="NCBI Taxonomy" id="2044855"/>
    <lineage>
        <taxon>Bacteria</taxon>
        <taxon>Pseudomonadati</taxon>
        <taxon>Bacteroidota</taxon>
        <taxon>Sphingobacteriia</taxon>
        <taxon>Sphingobacteriales</taxon>
        <taxon>Sphingobacteriaceae</taxon>
        <taxon>Sphingobacterium</taxon>
    </lineage>
</organism>
<dbReference type="Proteomes" id="UP001597440">
    <property type="component" value="Unassembled WGS sequence"/>
</dbReference>
<dbReference type="RefSeq" id="WP_210354892.1">
    <property type="nucleotide sequence ID" value="NZ_JAEQMU010000002.1"/>
</dbReference>